<dbReference type="GO" id="GO:0016787">
    <property type="term" value="F:hydrolase activity"/>
    <property type="evidence" value="ECO:0007669"/>
    <property type="project" value="UniProtKB-KW"/>
</dbReference>
<dbReference type="Gene3D" id="3.40.50.1820">
    <property type="entry name" value="alpha/beta hydrolase"/>
    <property type="match status" value="1"/>
</dbReference>
<dbReference type="GO" id="GO:0016746">
    <property type="term" value="F:acyltransferase activity"/>
    <property type="evidence" value="ECO:0007669"/>
    <property type="project" value="UniProtKB-KW"/>
</dbReference>
<dbReference type="Proteomes" id="UP000032266">
    <property type="component" value="Chromosome"/>
</dbReference>
<gene>
    <name evidence="2" type="ORF">YC6258_02865</name>
</gene>
<keyword evidence="2" id="KW-0808">Transferase</keyword>
<feature type="domain" description="AB hydrolase-1" evidence="1">
    <location>
        <begin position="40"/>
        <end position="229"/>
    </location>
</feature>
<sequence>MTTSPTPKPSLVLLCGLLSDELVWQDIADSLHDIATISILNFRGFDSITTMAEHLLATTTGTICVAGHSMGGRVALEAYRLAPQRIYKMALLNSGMHPRKEKETAGRQQLLTLAAEQGMSAVADTWLPPMVGPAGQQNETLMTSLKQMVCRYSVQDFQKQITALLNRPDAQPLLSQITIPTLLICGEADRWSPVAQHQEMAACLPDSHLIALANCGHMSTIESPQEISQAFRNWLT</sequence>
<name>A0A0C5VNE1_9GAMM</name>
<dbReference type="InterPro" id="IPR050266">
    <property type="entry name" value="AB_hydrolase_sf"/>
</dbReference>
<dbReference type="SUPFAM" id="SSF53474">
    <property type="entry name" value="alpha/beta-Hydrolases"/>
    <property type="match status" value="1"/>
</dbReference>
<dbReference type="RefSeq" id="WP_044617335.1">
    <property type="nucleotide sequence ID" value="NZ_CP007142.1"/>
</dbReference>
<dbReference type="PRINTS" id="PR00111">
    <property type="entry name" value="ABHYDROLASE"/>
</dbReference>
<dbReference type="InterPro" id="IPR000073">
    <property type="entry name" value="AB_hydrolase_1"/>
</dbReference>
<dbReference type="AlphaFoldDB" id="A0A0C5VNE1"/>
<dbReference type="PANTHER" id="PTHR43798:SF29">
    <property type="entry name" value="AB HYDROLASE-1 DOMAIN-CONTAINING PROTEIN"/>
    <property type="match status" value="1"/>
</dbReference>
<dbReference type="EMBL" id="CP007142">
    <property type="protein sequence ID" value="AJQ94903.1"/>
    <property type="molecule type" value="Genomic_DNA"/>
</dbReference>
<dbReference type="Pfam" id="PF12697">
    <property type="entry name" value="Abhydrolase_6"/>
    <property type="match status" value="1"/>
</dbReference>
<dbReference type="HOGENOM" id="CLU_020336_29_1_6"/>
<keyword evidence="2" id="KW-0378">Hydrolase</keyword>
<dbReference type="PATRIC" id="fig|1445510.3.peg.2835"/>
<evidence type="ECO:0000313" key="3">
    <source>
        <dbReference type="Proteomes" id="UP000032266"/>
    </source>
</evidence>
<dbReference type="STRING" id="1445510.YC6258_02865"/>
<dbReference type="InterPro" id="IPR029058">
    <property type="entry name" value="AB_hydrolase_fold"/>
</dbReference>
<keyword evidence="3" id="KW-1185">Reference proteome</keyword>
<proteinExistence type="predicted"/>
<evidence type="ECO:0000313" key="2">
    <source>
        <dbReference type="EMBL" id="AJQ94903.1"/>
    </source>
</evidence>
<organism evidence="2 3">
    <name type="scientific">Gynuella sunshinyii YC6258</name>
    <dbReference type="NCBI Taxonomy" id="1445510"/>
    <lineage>
        <taxon>Bacteria</taxon>
        <taxon>Pseudomonadati</taxon>
        <taxon>Pseudomonadota</taxon>
        <taxon>Gammaproteobacteria</taxon>
        <taxon>Oceanospirillales</taxon>
        <taxon>Saccharospirillaceae</taxon>
        <taxon>Gynuella</taxon>
    </lineage>
</organism>
<protein>
    <submittedName>
        <fullName evidence="2">Putative hydrolase or acyltransferase (Alpha/beta hydrolase superfamily)</fullName>
    </submittedName>
</protein>
<keyword evidence="2" id="KW-0012">Acyltransferase</keyword>
<accession>A0A0C5VNE1</accession>
<evidence type="ECO:0000259" key="1">
    <source>
        <dbReference type="Pfam" id="PF12697"/>
    </source>
</evidence>
<reference evidence="2 3" key="1">
    <citation type="submission" date="2014-01" db="EMBL/GenBank/DDBJ databases">
        <title>Full genme sequencing of cellulolytic bacterium Gynuella sunshinyii YC6258T gen. nov., sp. nov.</title>
        <authorList>
            <person name="Khan H."/>
            <person name="Chung E.J."/>
            <person name="Chung Y.R."/>
        </authorList>
    </citation>
    <scope>NUCLEOTIDE SEQUENCE [LARGE SCALE GENOMIC DNA]</scope>
    <source>
        <strain evidence="2 3">YC6258</strain>
    </source>
</reference>
<dbReference type="PANTHER" id="PTHR43798">
    <property type="entry name" value="MONOACYLGLYCEROL LIPASE"/>
    <property type="match status" value="1"/>
</dbReference>
<dbReference type="KEGG" id="gsn:YC6258_02865"/>